<dbReference type="Proteomes" id="UP000235786">
    <property type="component" value="Unassembled WGS sequence"/>
</dbReference>
<keyword evidence="2" id="KW-1185">Reference proteome</keyword>
<sequence>MIGILVGDTSGKSLQVAALIFQERDGFYERVLCCQLQNSLCVKGKEGLELIEEDKEEITVFSQVNSDWEGELPSSKKSNPMMEVFSKWIRENTFRSTIRLG</sequence>
<reference evidence="1 2" key="1">
    <citation type="submission" date="2016-04" db="EMBL/GenBank/DDBJ databases">
        <title>A degradative enzymes factory behind the ericoid mycorrhizal symbiosis.</title>
        <authorList>
            <consortium name="DOE Joint Genome Institute"/>
            <person name="Martino E."/>
            <person name="Morin E."/>
            <person name="Grelet G."/>
            <person name="Kuo A."/>
            <person name="Kohler A."/>
            <person name="Daghino S."/>
            <person name="Barry K."/>
            <person name="Choi C."/>
            <person name="Cichocki N."/>
            <person name="Clum A."/>
            <person name="Copeland A."/>
            <person name="Hainaut M."/>
            <person name="Haridas S."/>
            <person name="Labutti K."/>
            <person name="Lindquist E."/>
            <person name="Lipzen A."/>
            <person name="Khouja H.-R."/>
            <person name="Murat C."/>
            <person name="Ohm R."/>
            <person name="Olson A."/>
            <person name="Spatafora J."/>
            <person name="Veneault-Fourrey C."/>
            <person name="Henrissat B."/>
            <person name="Grigoriev I."/>
            <person name="Martin F."/>
            <person name="Perotto S."/>
        </authorList>
    </citation>
    <scope>NUCLEOTIDE SEQUENCE [LARGE SCALE GENOMIC DNA]</scope>
    <source>
        <strain evidence="1 2">F</strain>
    </source>
</reference>
<protein>
    <submittedName>
        <fullName evidence="1">Uncharacterized protein</fullName>
    </submittedName>
</protein>
<evidence type="ECO:0000313" key="1">
    <source>
        <dbReference type="EMBL" id="PMD40377.1"/>
    </source>
</evidence>
<name>A0A2J6RPD2_HYAVF</name>
<accession>A0A2J6RPD2</accession>
<evidence type="ECO:0000313" key="2">
    <source>
        <dbReference type="Proteomes" id="UP000235786"/>
    </source>
</evidence>
<proteinExistence type="predicted"/>
<dbReference type="AlphaFoldDB" id="A0A2J6RPD2"/>
<organism evidence="1 2">
    <name type="scientific">Hyaloscypha variabilis (strain UAMH 11265 / GT02V1 / F)</name>
    <name type="common">Meliniomyces variabilis</name>
    <dbReference type="NCBI Taxonomy" id="1149755"/>
    <lineage>
        <taxon>Eukaryota</taxon>
        <taxon>Fungi</taxon>
        <taxon>Dikarya</taxon>
        <taxon>Ascomycota</taxon>
        <taxon>Pezizomycotina</taxon>
        <taxon>Leotiomycetes</taxon>
        <taxon>Helotiales</taxon>
        <taxon>Hyaloscyphaceae</taxon>
        <taxon>Hyaloscypha</taxon>
        <taxon>Hyaloscypha variabilis</taxon>
    </lineage>
</organism>
<gene>
    <name evidence="1" type="ORF">L207DRAFT_511871</name>
</gene>
<dbReference type="EMBL" id="KZ613945">
    <property type="protein sequence ID" value="PMD40377.1"/>
    <property type="molecule type" value="Genomic_DNA"/>
</dbReference>